<dbReference type="InParanoid" id="F2UQJ6"/>
<gene>
    <name evidence="4" type="ORF">PTSG_10184</name>
</gene>
<dbReference type="GeneID" id="16069052"/>
<dbReference type="EMBL" id="GL832989">
    <property type="protein sequence ID" value="EGD79901.1"/>
    <property type="molecule type" value="Genomic_DNA"/>
</dbReference>
<name>F2UQJ6_SALR5</name>
<organism evidence="5">
    <name type="scientific">Salpingoeca rosetta (strain ATCC 50818 / BSB-021)</name>
    <dbReference type="NCBI Taxonomy" id="946362"/>
    <lineage>
        <taxon>Eukaryota</taxon>
        <taxon>Choanoflagellata</taxon>
        <taxon>Craspedida</taxon>
        <taxon>Salpingoecidae</taxon>
        <taxon>Salpingoeca</taxon>
    </lineage>
</organism>
<dbReference type="GO" id="GO:0008270">
    <property type="term" value="F:zinc ion binding"/>
    <property type="evidence" value="ECO:0007669"/>
    <property type="project" value="UniProtKB-KW"/>
</dbReference>
<sequence length="349" mass="39278">MSATLTRQCPHVACSFTEATGNVSRLIDHIKVTHDLTEIPSLLALVQVVNVGSGSGPHRCEKCNKTCRSVRHLKDHIRKSKAHEDEYKTRDTFVCVNCDCGGFPSCAQLVAHIQSNHPSYHETVVDMRHFRTLNAFAAWLLDEQETTYAFYTNEPWTDLKRRTPTTWARCVVTLPECGRVRAELFKEHTHSLSVLGIPIPDEFTASMHTLARGKHGAGYVLEEGITNNRRTCVYAKKTVAARHQRQRQQRAHFRPTNAEAETPLSPTAQTTEVRSAKTNRTTPRHNEKLGRNHTRWMSKEVMVVVGVSKPQTLDRSYIRSWLPTDRGRPQLIPSTVSHSVLAVQGGSTA</sequence>
<feature type="compositionally biased region" description="Basic residues" evidence="2">
    <location>
        <begin position="243"/>
        <end position="253"/>
    </location>
</feature>
<proteinExistence type="predicted"/>
<evidence type="ECO:0000259" key="3">
    <source>
        <dbReference type="PROSITE" id="PS50157"/>
    </source>
</evidence>
<dbReference type="Gene3D" id="3.30.160.60">
    <property type="entry name" value="Classic Zinc Finger"/>
    <property type="match status" value="1"/>
</dbReference>
<protein>
    <recommendedName>
        <fullName evidence="3">C2H2-type domain-containing protein</fullName>
    </recommendedName>
</protein>
<dbReference type="Proteomes" id="UP000007799">
    <property type="component" value="Unassembled WGS sequence"/>
</dbReference>
<evidence type="ECO:0000313" key="5">
    <source>
        <dbReference type="Proteomes" id="UP000007799"/>
    </source>
</evidence>
<evidence type="ECO:0000256" key="1">
    <source>
        <dbReference type="PROSITE-ProRule" id="PRU00042"/>
    </source>
</evidence>
<dbReference type="PROSITE" id="PS50157">
    <property type="entry name" value="ZINC_FINGER_C2H2_2"/>
    <property type="match status" value="1"/>
</dbReference>
<feature type="region of interest" description="Disordered" evidence="2">
    <location>
        <begin position="243"/>
        <end position="288"/>
    </location>
</feature>
<keyword evidence="1" id="KW-0862">Zinc</keyword>
<dbReference type="KEGG" id="sre:PTSG_10184"/>
<keyword evidence="1" id="KW-0863">Zinc-finger</keyword>
<dbReference type="InterPro" id="IPR013087">
    <property type="entry name" value="Znf_C2H2_type"/>
</dbReference>
<evidence type="ECO:0000256" key="2">
    <source>
        <dbReference type="SAM" id="MobiDB-lite"/>
    </source>
</evidence>
<reference evidence="4" key="1">
    <citation type="submission" date="2009-08" db="EMBL/GenBank/DDBJ databases">
        <title>Annotation of Salpingoeca rosetta.</title>
        <authorList>
            <consortium name="The Broad Institute Genome Sequencing Platform"/>
            <person name="Russ C."/>
            <person name="Cuomo C."/>
            <person name="Burger G."/>
            <person name="Gray M.W."/>
            <person name="Holland P.W.H."/>
            <person name="King N."/>
            <person name="Lang F.B.F."/>
            <person name="Roger A.J."/>
            <person name="Ruiz-Trillo I."/>
            <person name="Young S.K."/>
            <person name="Zeng Q."/>
            <person name="Gargeya S."/>
            <person name="Alvarado L."/>
            <person name="Berlin A."/>
            <person name="Chapman S.B."/>
            <person name="Chen Z."/>
            <person name="Freedman E."/>
            <person name="Gellesch M."/>
            <person name="Goldberg J."/>
            <person name="Griggs A."/>
            <person name="Gujja S."/>
            <person name="Heilman E."/>
            <person name="Heiman D."/>
            <person name="Howarth C."/>
            <person name="Mehta T."/>
            <person name="Neiman D."/>
            <person name="Pearson M."/>
            <person name="Roberts A."/>
            <person name="Saif S."/>
            <person name="Shea T."/>
            <person name="Shenoy N."/>
            <person name="Sisk P."/>
            <person name="Stolte C."/>
            <person name="Sykes S."/>
            <person name="White J."/>
            <person name="Yandava C."/>
            <person name="Haas B."/>
            <person name="Nusbaum C."/>
            <person name="Birren B."/>
        </authorList>
    </citation>
    <scope>NUCLEOTIDE SEQUENCE [LARGE SCALE GENOMIC DNA]</scope>
    <source>
        <strain evidence="4">ATCC 50818</strain>
    </source>
</reference>
<keyword evidence="5" id="KW-1185">Reference proteome</keyword>
<dbReference type="RefSeq" id="XP_004988522.1">
    <property type="nucleotide sequence ID" value="XM_004988465.1"/>
</dbReference>
<dbReference type="SMART" id="SM00355">
    <property type="entry name" value="ZnF_C2H2"/>
    <property type="match status" value="3"/>
</dbReference>
<accession>F2UQJ6</accession>
<feature type="domain" description="C2H2-type" evidence="3">
    <location>
        <begin position="58"/>
        <end position="88"/>
    </location>
</feature>
<dbReference type="AlphaFoldDB" id="F2UQJ6"/>
<feature type="compositionally biased region" description="Polar residues" evidence="2">
    <location>
        <begin position="264"/>
        <end position="281"/>
    </location>
</feature>
<keyword evidence="1" id="KW-0479">Metal-binding</keyword>
<evidence type="ECO:0000313" key="4">
    <source>
        <dbReference type="EMBL" id="EGD79901.1"/>
    </source>
</evidence>